<dbReference type="Proteomes" id="UP000836387">
    <property type="component" value="Unassembled WGS sequence"/>
</dbReference>
<reference evidence="1" key="2">
    <citation type="submission" date="2021-10" db="EMBL/GenBank/DDBJ databases">
        <authorList>
            <person name="Piombo E."/>
        </authorList>
    </citation>
    <scope>NUCLEOTIDE SEQUENCE</scope>
</reference>
<accession>A0ACA9UDT6</accession>
<reference evidence="1" key="1">
    <citation type="submission" date="2020-04" db="EMBL/GenBank/DDBJ databases">
        <authorList>
            <person name="Broberg M."/>
        </authorList>
    </citation>
    <scope>NUCLEOTIDE SEQUENCE</scope>
</reference>
<evidence type="ECO:0000313" key="1">
    <source>
        <dbReference type="EMBL" id="CAG9951519.1"/>
    </source>
</evidence>
<proteinExistence type="predicted"/>
<comment type="caution">
    <text evidence="1">The sequence shown here is derived from an EMBL/GenBank/DDBJ whole genome shotgun (WGS) entry which is preliminary data.</text>
</comment>
<organism evidence="1 2">
    <name type="scientific">Clonostachys rosea f. rosea IK726</name>
    <dbReference type="NCBI Taxonomy" id="1349383"/>
    <lineage>
        <taxon>Eukaryota</taxon>
        <taxon>Fungi</taxon>
        <taxon>Dikarya</taxon>
        <taxon>Ascomycota</taxon>
        <taxon>Pezizomycotina</taxon>
        <taxon>Sordariomycetes</taxon>
        <taxon>Hypocreomycetidae</taxon>
        <taxon>Hypocreales</taxon>
        <taxon>Bionectriaceae</taxon>
        <taxon>Clonostachys</taxon>
    </lineage>
</organism>
<evidence type="ECO:0000313" key="2">
    <source>
        <dbReference type="Proteomes" id="UP000836387"/>
    </source>
</evidence>
<sequence length="180" mass="20009">MQPKTGIECKGSNAEGSGSWSSKLEDSIFDDSGARDNNGRKNTDYSDDDTGYSDDDTGYSGDNTDYSDDNTDYSDDNTDYSDDDINCGDNINNGQAKSPELLSPQKCPGAEAGIDDEHLPRYKALCYEDIVLWIVQDPNKGERDLLTMEVYLRHHKGADNKPKPYGPPLFQYQPSIIMLQ</sequence>
<name>A0ACA9UDT6_BIOOC</name>
<protein>
    <submittedName>
        <fullName evidence="1">Uncharacterized protein</fullName>
    </submittedName>
</protein>
<gene>
    <name evidence="1" type="ORF">CRV2_00016358</name>
</gene>
<dbReference type="EMBL" id="CADEHS020000345">
    <property type="protein sequence ID" value="CAG9951519.1"/>
    <property type="molecule type" value="Genomic_DNA"/>
</dbReference>
<keyword evidence="2" id="KW-1185">Reference proteome</keyword>